<gene>
    <name evidence="2" type="ORF">AVDCRST_MAG39-928</name>
</gene>
<organism evidence="2">
    <name type="scientific">uncultured Sphingomonadaceae bacterium</name>
    <dbReference type="NCBI Taxonomy" id="169976"/>
    <lineage>
        <taxon>Bacteria</taxon>
        <taxon>Pseudomonadati</taxon>
        <taxon>Pseudomonadota</taxon>
        <taxon>Alphaproteobacteria</taxon>
        <taxon>Sphingomonadales</taxon>
        <taxon>Sphingomonadaceae</taxon>
        <taxon>environmental samples</taxon>
    </lineage>
</organism>
<feature type="region of interest" description="Disordered" evidence="1">
    <location>
        <begin position="1"/>
        <end position="41"/>
    </location>
</feature>
<dbReference type="EMBL" id="CADCVW010000041">
    <property type="protein sequence ID" value="CAA9494745.1"/>
    <property type="molecule type" value="Genomic_DNA"/>
</dbReference>
<feature type="non-terminal residue" evidence="2">
    <location>
        <position position="41"/>
    </location>
</feature>
<feature type="compositionally biased region" description="Low complexity" evidence="1">
    <location>
        <begin position="1"/>
        <end position="15"/>
    </location>
</feature>
<evidence type="ECO:0000313" key="2">
    <source>
        <dbReference type="EMBL" id="CAA9494745.1"/>
    </source>
</evidence>
<evidence type="ECO:0000256" key="1">
    <source>
        <dbReference type="SAM" id="MobiDB-lite"/>
    </source>
</evidence>
<name>A0A6J4SKI5_9SPHN</name>
<accession>A0A6J4SKI5</accession>
<feature type="non-terminal residue" evidence="2">
    <location>
        <position position="1"/>
    </location>
</feature>
<reference evidence="2" key="1">
    <citation type="submission" date="2020-02" db="EMBL/GenBank/DDBJ databases">
        <authorList>
            <person name="Meier V. D."/>
        </authorList>
    </citation>
    <scope>NUCLEOTIDE SEQUENCE</scope>
    <source>
        <strain evidence="2">AVDCRST_MAG39</strain>
    </source>
</reference>
<protein>
    <submittedName>
        <fullName evidence="2">Uncharacterized protein</fullName>
    </submittedName>
</protein>
<sequence length="41" mass="4430">GARAADAAGRAQPARVRLRPARPRQGLPQPHRVPLLRPGEL</sequence>
<proteinExistence type="predicted"/>
<dbReference type="AlphaFoldDB" id="A0A6J4SKI5"/>